<reference evidence="2" key="1">
    <citation type="submission" date="2013-11" db="EMBL/GenBank/DDBJ databases">
        <title>Genome sequence of the fusiform rust pathogen reveals effectors for host alternation and coevolution with pine.</title>
        <authorList>
            <consortium name="DOE Joint Genome Institute"/>
            <person name="Smith K."/>
            <person name="Pendleton A."/>
            <person name="Kubisiak T."/>
            <person name="Anderson C."/>
            <person name="Salamov A."/>
            <person name="Aerts A."/>
            <person name="Riley R."/>
            <person name="Clum A."/>
            <person name="Lindquist E."/>
            <person name="Ence D."/>
            <person name="Campbell M."/>
            <person name="Kronenberg Z."/>
            <person name="Feau N."/>
            <person name="Dhillon B."/>
            <person name="Hamelin R."/>
            <person name="Burleigh J."/>
            <person name="Smith J."/>
            <person name="Yandell M."/>
            <person name="Nelson C."/>
            <person name="Grigoriev I."/>
            <person name="Davis J."/>
        </authorList>
    </citation>
    <scope>NUCLEOTIDE SEQUENCE</scope>
    <source>
        <strain evidence="2">G11</strain>
    </source>
</reference>
<name>A0A9P6NP64_9BASI</name>
<feature type="compositionally biased region" description="Polar residues" evidence="1">
    <location>
        <begin position="43"/>
        <end position="61"/>
    </location>
</feature>
<gene>
    <name evidence="2" type="ORF">CROQUDRAFT_653500</name>
</gene>
<proteinExistence type="predicted"/>
<keyword evidence="3" id="KW-1185">Reference proteome</keyword>
<sequence>MSPEQLRNPRDVPDWYISGIPPLTSLGCPMRGHIPGMTHDRSQGSITEETSQGNIEWSINP</sequence>
<comment type="caution">
    <text evidence="2">The sequence shown here is derived from an EMBL/GenBank/DDBJ whole genome shotgun (WGS) entry which is preliminary data.</text>
</comment>
<organism evidence="2 3">
    <name type="scientific">Cronartium quercuum f. sp. fusiforme G11</name>
    <dbReference type="NCBI Taxonomy" id="708437"/>
    <lineage>
        <taxon>Eukaryota</taxon>
        <taxon>Fungi</taxon>
        <taxon>Dikarya</taxon>
        <taxon>Basidiomycota</taxon>
        <taxon>Pucciniomycotina</taxon>
        <taxon>Pucciniomycetes</taxon>
        <taxon>Pucciniales</taxon>
        <taxon>Coleosporiaceae</taxon>
        <taxon>Cronartium</taxon>
    </lineage>
</organism>
<dbReference type="EMBL" id="MU167226">
    <property type="protein sequence ID" value="KAG0149653.1"/>
    <property type="molecule type" value="Genomic_DNA"/>
</dbReference>
<evidence type="ECO:0000313" key="3">
    <source>
        <dbReference type="Proteomes" id="UP000886653"/>
    </source>
</evidence>
<dbReference type="PROSITE" id="PS51257">
    <property type="entry name" value="PROKAR_LIPOPROTEIN"/>
    <property type="match status" value="1"/>
</dbReference>
<evidence type="ECO:0000256" key="1">
    <source>
        <dbReference type="SAM" id="MobiDB-lite"/>
    </source>
</evidence>
<feature type="region of interest" description="Disordered" evidence="1">
    <location>
        <begin position="30"/>
        <end position="61"/>
    </location>
</feature>
<dbReference type="AlphaFoldDB" id="A0A9P6NP64"/>
<accession>A0A9P6NP64</accession>
<protein>
    <submittedName>
        <fullName evidence="2">Uncharacterized protein</fullName>
    </submittedName>
</protein>
<dbReference type="Proteomes" id="UP000886653">
    <property type="component" value="Unassembled WGS sequence"/>
</dbReference>
<evidence type="ECO:0000313" key="2">
    <source>
        <dbReference type="EMBL" id="KAG0149653.1"/>
    </source>
</evidence>